<keyword evidence="1 6" id="KW-0575">Peroxidase</keyword>
<evidence type="ECO:0000256" key="5">
    <source>
        <dbReference type="ARBA" id="ARBA00023284"/>
    </source>
</evidence>
<evidence type="ECO:0000259" key="7">
    <source>
        <dbReference type="Pfam" id="PF02627"/>
    </source>
</evidence>
<proteinExistence type="inferred from homology"/>
<dbReference type="GO" id="GO:0051920">
    <property type="term" value="F:peroxiredoxin activity"/>
    <property type="evidence" value="ECO:0007669"/>
    <property type="project" value="InterPro"/>
</dbReference>
<dbReference type="InterPro" id="IPR004675">
    <property type="entry name" value="AhpD_core"/>
</dbReference>
<evidence type="ECO:0000313" key="8">
    <source>
        <dbReference type="EMBL" id="RFP59822.1"/>
    </source>
</evidence>
<dbReference type="Pfam" id="PF02627">
    <property type="entry name" value="CMD"/>
    <property type="match status" value="1"/>
</dbReference>
<keyword evidence="4 6" id="KW-1015">Disulfide bond</keyword>
<evidence type="ECO:0000256" key="4">
    <source>
        <dbReference type="ARBA" id="ARBA00023157"/>
    </source>
</evidence>
<dbReference type="GO" id="GO:0006979">
    <property type="term" value="P:response to oxidative stress"/>
    <property type="evidence" value="ECO:0007669"/>
    <property type="project" value="InterPro"/>
</dbReference>
<dbReference type="SUPFAM" id="SSF69118">
    <property type="entry name" value="AhpD-like"/>
    <property type="match status" value="1"/>
</dbReference>
<comment type="caution">
    <text evidence="8">The sequence shown here is derived from an EMBL/GenBank/DDBJ whole genome shotgun (WGS) entry which is preliminary data.</text>
</comment>
<dbReference type="GO" id="GO:0015036">
    <property type="term" value="F:disulfide oxidoreductase activity"/>
    <property type="evidence" value="ECO:0007669"/>
    <property type="project" value="TreeGrafter"/>
</dbReference>
<dbReference type="InterPro" id="IPR004674">
    <property type="entry name" value="AhpD"/>
</dbReference>
<keyword evidence="3 6" id="KW-0560">Oxidoreductase</keyword>
<dbReference type="RefSeq" id="WP_117203071.1">
    <property type="nucleotide sequence ID" value="NZ_JBHTBK010000030.1"/>
</dbReference>
<dbReference type="Gene3D" id="1.20.1290.10">
    <property type="entry name" value="AhpD-like"/>
    <property type="match status" value="1"/>
</dbReference>
<dbReference type="Proteomes" id="UP000262917">
    <property type="component" value="Unassembled WGS sequence"/>
</dbReference>
<comment type="catalytic activity">
    <reaction evidence="6">
        <text>N(6)-[(R)-dihydrolipoyl]-L-lysyl-[lipoyl-carrier protein] + a hydroperoxide = N(6)-[(R)-lipoyl]-L-lysyl-[lipoyl-carrier protein] + an alcohol + H2O</text>
        <dbReference type="Rhea" id="RHEA:62636"/>
        <dbReference type="Rhea" id="RHEA-COMP:10502"/>
        <dbReference type="Rhea" id="RHEA-COMP:16355"/>
        <dbReference type="ChEBI" id="CHEBI:15377"/>
        <dbReference type="ChEBI" id="CHEBI:30879"/>
        <dbReference type="ChEBI" id="CHEBI:35924"/>
        <dbReference type="ChEBI" id="CHEBI:83099"/>
        <dbReference type="ChEBI" id="CHEBI:83100"/>
        <dbReference type="EC" id="1.11.1.28"/>
    </reaction>
</comment>
<dbReference type="HAMAP" id="MF_01676">
    <property type="entry name" value="AhpD"/>
    <property type="match status" value="1"/>
</dbReference>
<sequence>MNLSELRNALPDYAKDLKLNLDAVLSEAGAAGLDARQLRVIALATAIAARHAPLVAALEGFAAEQLSPEELNGARAAAAIMAMNNVYYRATHLIHNDEYAKLRTGLRMNVIANPGVDKITFELACLAVSAINGCGACMDSHERVVREHGIGAQGVQSALKIAAVVHAVAVTLEQTRAQSQA</sequence>
<dbReference type="InterPro" id="IPR029032">
    <property type="entry name" value="AhpD-like"/>
</dbReference>
<dbReference type="PANTHER" id="PTHR33930">
    <property type="entry name" value="ALKYL HYDROPEROXIDE REDUCTASE AHPD"/>
    <property type="match status" value="1"/>
</dbReference>
<evidence type="ECO:0000256" key="3">
    <source>
        <dbReference type="ARBA" id="ARBA00023002"/>
    </source>
</evidence>
<dbReference type="NCBIfam" id="TIGR00777">
    <property type="entry name" value="ahpD"/>
    <property type="match status" value="1"/>
</dbReference>
<dbReference type="OrthoDB" id="9801997at2"/>
<keyword evidence="5 6" id="KW-0676">Redox-active center</keyword>
<comment type="similarity">
    <text evidence="6">Belongs to the AhpD family.</text>
</comment>
<dbReference type="EC" id="1.11.1.28" evidence="6"/>
<reference evidence="8 9" key="1">
    <citation type="submission" date="2018-08" db="EMBL/GenBank/DDBJ databases">
        <title>Lysobacter weifangensis sp. nov., a new member of the family 'Xanthomonadaceae', isolated from soil in a farmland.</title>
        <authorList>
            <person name="Zhao H."/>
        </authorList>
    </citation>
    <scope>NUCLEOTIDE SEQUENCE [LARGE SCALE GENOMIC DNA]</scope>
    <source>
        <strain evidence="8 9">WF-2</strain>
    </source>
</reference>
<organism evidence="8 9">
    <name type="scientific">Cognatiluteimonas weifangensis</name>
    <dbReference type="NCBI Taxonomy" id="2303539"/>
    <lineage>
        <taxon>Bacteria</taxon>
        <taxon>Pseudomonadati</taxon>
        <taxon>Pseudomonadota</taxon>
        <taxon>Gammaproteobacteria</taxon>
        <taxon>Lysobacterales</taxon>
        <taxon>Lysobacteraceae</taxon>
        <taxon>Cognatiluteimonas</taxon>
    </lineage>
</organism>
<feature type="disulfide bond" evidence="6">
    <location>
        <begin position="134"/>
        <end position="137"/>
    </location>
</feature>
<dbReference type="AlphaFoldDB" id="A0A372DKI3"/>
<evidence type="ECO:0000256" key="6">
    <source>
        <dbReference type="HAMAP-Rule" id="MF_01676"/>
    </source>
</evidence>
<name>A0A372DKI3_9GAMM</name>
<dbReference type="GO" id="GO:0032843">
    <property type="term" value="F:hydroperoxide reductase activity"/>
    <property type="evidence" value="ECO:0007669"/>
    <property type="project" value="InterPro"/>
</dbReference>
<dbReference type="NCBIfam" id="TIGR00778">
    <property type="entry name" value="ahpD_dom"/>
    <property type="match status" value="1"/>
</dbReference>
<feature type="active site" description="Proton donor" evidence="6">
    <location>
        <position position="134"/>
    </location>
</feature>
<feature type="disulfide bond" description="Interchain (with AhpC); in linked form" evidence="6">
    <location>
        <position position="137"/>
    </location>
</feature>
<keyword evidence="2 6" id="KW-0049">Antioxidant</keyword>
<accession>A0A372DKI3</accession>
<evidence type="ECO:0000256" key="2">
    <source>
        <dbReference type="ARBA" id="ARBA00022862"/>
    </source>
</evidence>
<evidence type="ECO:0000256" key="1">
    <source>
        <dbReference type="ARBA" id="ARBA00022559"/>
    </source>
</evidence>
<protein>
    <recommendedName>
        <fullName evidence="6">Alkyl hydroperoxide reductase AhpD</fullName>
        <ecNumber evidence="6">1.11.1.28</ecNumber>
    </recommendedName>
    <alternativeName>
        <fullName evidence="6">Alkylhydroperoxidase AhpD</fullName>
    </alternativeName>
</protein>
<feature type="active site" description="Cysteine sulfenic acid (-SOH) intermediate" evidence="6">
    <location>
        <position position="137"/>
    </location>
</feature>
<gene>
    <name evidence="6" type="primary">ahpD</name>
    <name evidence="8" type="ORF">D0Y53_09945</name>
</gene>
<dbReference type="PANTHER" id="PTHR33930:SF7">
    <property type="entry name" value="ALKYL HYDROPEROXIDE REDUCTASE AHPD"/>
    <property type="match status" value="1"/>
</dbReference>
<dbReference type="GO" id="GO:0045454">
    <property type="term" value="P:cell redox homeostasis"/>
    <property type="evidence" value="ECO:0007669"/>
    <property type="project" value="TreeGrafter"/>
</dbReference>
<dbReference type="EMBL" id="QVPD01000010">
    <property type="protein sequence ID" value="RFP59822.1"/>
    <property type="molecule type" value="Genomic_DNA"/>
</dbReference>
<dbReference type="InterPro" id="IPR003779">
    <property type="entry name" value="CMD-like"/>
</dbReference>
<keyword evidence="9" id="KW-1185">Reference proteome</keyword>
<feature type="domain" description="Carboxymuconolactone decarboxylase-like" evidence="7">
    <location>
        <begin position="98"/>
        <end position="171"/>
    </location>
</feature>
<evidence type="ECO:0000313" key="9">
    <source>
        <dbReference type="Proteomes" id="UP000262917"/>
    </source>
</evidence>
<comment type="function">
    <text evidence="6">Antioxidant protein with alkyl hydroperoxidase activity. Required for the reduction of the AhpC active site cysteine residues and for the regeneration of the AhpC enzyme activity.</text>
</comment>